<accession>B4D4W1</accession>
<keyword evidence="2" id="KW-1185">Reference proteome</keyword>
<organism evidence="1 2">
    <name type="scientific">Chthoniobacter flavus Ellin428</name>
    <dbReference type="NCBI Taxonomy" id="497964"/>
    <lineage>
        <taxon>Bacteria</taxon>
        <taxon>Pseudomonadati</taxon>
        <taxon>Verrucomicrobiota</taxon>
        <taxon>Spartobacteria</taxon>
        <taxon>Chthoniobacterales</taxon>
        <taxon>Chthoniobacteraceae</taxon>
        <taxon>Chthoniobacter</taxon>
    </lineage>
</organism>
<evidence type="ECO:0000313" key="2">
    <source>
        <dbReference type="Proteomes" id="UP000005824"/>
    </source>
</evidence>
<name>B4D4W1_9BACT</name>
<gene>
    <name evidence="1" type="ORF">CfE428DRAFT_3949</name>
</gene>
<dbReference type="RefSeq" id="WP_006981274.1">
    <property type="nucleotide sequence ID" value="NZ_ABVL01000012.1"/>
</dbReference>
<dbReference type="STRING" id="497964.CfE428DRAFT_3949"/>
<protein>
    <submittedName>
        <fullName evidence="1">Uncharacterized protein</fullName>
    </submittedName>
</protein>
<sequence>MLLRLKSEAPDELIRLPWDAAKWALPKHADDGRSFLYAALERNSIDTTYFRALIDPSLDRSKPRWWEAYERNKT</sequence>
<dbReference type="Proteomes" id="UP000005824">
    <property type="component" value="Unassembled WGS sequence"/>
</dbReference>
<proteinExistence type="predicted"/>
<dbReference type="EMBL" id="ABVL01000012">
    <property type="protein sequence ID" value="EDY18564.1"/>
    <property type="molecule type" value="Genomic_DNA"/>
</dbReference>
<dbReference type="InParanoid" id="B4D4W1"/>
<evidence type="ECO:0000313" key="1">
    <source>
        <dbReference type="EMBL" id="EDY18564.1"/>
    </source>
</evidence>
<reference evidence="1 2" key="1">
    <citation type="journal article" date="2011" name="J. Bacteriol.">
        <title>Genome sequence of Chthoniobacter flavus Ellin428, an aerobic heterotrophic soil bacterium.</title>
        <authorList>
            <person name="Kant R."/>
            <person name="van Passel M.W."/>
            <person name="Palva A."/>
            <person name="Lucas S."/>
            <person name="Lapidus A."/>
            <person name="Glavina Del Rio T."/>
            <person name="Dalin E."/>
            <person name="Tice H."/>
            <person name="Bruce D."/>
            <person name="Goodwin L."/>
            <person name="Pitluck S."/>
            <person name="Larimer F.W."/>
            <person name="Land M.L."/>
            <person name="Hauser L."/>
            <person name="Sangwan P."/>
            <person name="de Vos W.M."/>
            <person name="Janssen P.H."/>
            <person name="Smidt H."/>
        </authorList>
    </citation>
    <scope>NUCLEOTIDE SEQUENCE [LARGE SCALE GENOMIC DNA]</scope>
    <source>
        <strain evidence="1 2">Ellin428</strain>
    </source>
</reference>
<comment type="caution">
    <text evidence="1">The sequence shown here is derived from an EMBL/GenBank/DDBJ whole genome shotgun (WGS) entry which is preliminary data.</text>
</comment>
<dbReference type="AlphaFoldDB" id="B4D4W1"/>